<evidence type="ECO:0008006" key="3">
    <source>
        <dbReference type="Google" id="ProtNLM"/>
    </source>
</evidence>
<reference evidence="1" key="1">
    <citation type="submission" date="2016-11" db="EMBL/GenBank/DDBJ databases">
        <authorList>
            <person name="Jaros S."/>
            <person name="Januszkiewicz K."/>
            <person name="Wedrychowicz H."/>
        </authorList>
    </citation>
    <scope>NUCLEOTIDE SEQUENCE [LARGE SCALE GENOMIC DNA]</scope>
    <source>
        <strain evidence="1">Y48</strain>
    </source>
</reference>
<keyword evidence="2" id="KW-1185">Reference proteome</keyword>
<dbReference type="SUPFAM" id="SSF54909">
    <property type="entry name" value="Dimeric alpha+beta barrel"/>
    <property type="match status" value="1"/>
</dbReference>
<sequence>MEPIHVPWTDVGNAPRLLLRSWQQHRTSRAPLASLVLQTVWKPGPAAQDGGPFLISLTQFTPRWITDMLTIWRTADELGDQLRQIGGAVGVMTYVQPGRRRLGSMSVWADEEGLAQFMALPDHVETMHRYRSRGLPLRSAKWWSEDFQIGSALTEGLRLLERHQERRVIVATS</sequence>
<evidence type="ECO:0000313" key="1">
    <source>
        <dbReference type="EMBL" id="APE33584.1"/>
    </source>
</evidence>
<protein>
    <recommendedName>
        <fullName evidence="3">DUF3291 domain-containing protein</fullName>
    </recommendedName>
</protein>
<dbReference type="RefSeq" id="WP_071926768.1">
    <property type="nucleotide sequence ID" value="NZ_CP018082.1"/>
</dbReference>
<proteinExistence type="predicted"/>
<organism evidence="1 2">
    <name type="scientific">Nocardia mangyaensis</name>
    <dbReference type="NCBI Taxonomy" id="2213200"/>
    <lineage>
        <taxon>Bacteria</taxon>
        <taxon>Bacillati</taxon>
        <taxon>Actinomycetota</taxon>
        <taxon>Actinomycetes</taxon>
        <taxon>Mycobacteriales</taxon>
        <taxon>Nocardiaceae</taxon>
        <taxon>Nocardia</taxon>
    </lineage>
</organism>
<gene>
    <name evidence="1" type="ORF">BOX37_05930</name>
</gene>
<accession>A0A1J0VNH3</accession>
<dbReference type="EMBL" id="CP018082">
    <property type="protein sequence ID" value="APE33584.1"/>
    <property type="molecule type" value="Genomic_DNA"/>
</dbReference>
<dbReference type="AlphaFoldDB" id="A0A1J0VNH3"/>
<evidence type="ECO:0000313" key="2">
    <source>
        <dbReference type="Proteomes" id="UP000183810"/>
    </source>
</evidence>
<name>A0A1J0VNH3_9NOCA</name>
<dbReference type="OrthoDB" id="4550602at2"/>
<dbReference type="InterPro" id="IPR011008">
    <property type="entry name" value="Dimeric_a/b-barrel"/>
</dbReference>
<dbReference type="KEGG" id="nsl:BOX37_05930"/>
<dbReference type="Proteomes" id="UP000183810">
    <property type="component" value="Chromosome"/>
</dbReference>